<keyword evidence="2 5" id="KW-0378">Hydrolase</keyword>
<dbReference type="PANTHER" id="PTHR32494:SF5">
    <property type="entry name" value="ALLANTOATE AMIDOHYDROLASE"/>
    <property type="match status" value="1"/>
</dbReference>
<feature type="binding site" evidence="3">
    <location>
        <position position="131"/>
    </location>
    <ligand>
        <name>Zn(2+)</name>
        <dbReference type="ChEBI" id="CHEBI:29105"/>
        <label>2</label>
    </ligand>
</feature>
<dbReference type="Pfam" id="PF01546">
    <property type="entry name" value="Peptidase_M20"/>
    <property type="match status" value="1"/>
</dbReference>
<evidence type="ECO:0000256" key="3">
    <source>
        <dbReference type="PIRSR" id="PIRSR001235-1"/>
    </source>
</evidence>
<feature type="binding site" evidence="3">
    <location>
        <position position="387"/>
    </location>
    <ligand>
        <name>Zn(2+)</name>
        <dbReference type="ChEBI" id="CHEBI:29105"/>
        <label>2</label>
    </ligand>
</feature>
<organism evidence="5 6">
    <name type="scientific">Leminorella grimontii</name>
    <dbReference type="NCBI Taxonomy" id="82981"/>
    <lineage>
        <taxon>Bacteria</taxon>
        <taxon>Pseudomonadati</taxon>
        <taxon>Pseudomonadota</taxon>
        <taxon>Gammaproteobacteria</taxon>
        <taxon>Enterobacterales</taxon>
        <taxon>Budviciaceae</taxon>
        <taxon>Leminorella</taxon>
    </lineage>
</organism>
<dbReference type="GO" id="GO:0046872">
    <property type="term" value="F:metal ion binding"/>
    <property type="evidence" value="ECO:0007669"/>
    <property type="project" value="UniProtKB-KW"/>
</dbReference>
<dbReference type="EMBL" id="BRLH01000017">
    <property type="protein sequence ID" value="GKX57502.1"/>
    <property type="molecule type" value="Genomic_DNA"/>
</dbReference>
<feature type="binding site" evidence="3">
    <location>
        <position position="85"/>
    </location>
    <ligand>
        <name>Zn(2+)</name>
        <dbReference type="ChEBI" id="CHEBI:29105"/>
        <label>1</label>
    </ligand>
</feature>
<dbReference type="InterPro" id="IPR011650">
    <property type="entry name" value="Peptidase_M20_dimer"/>
</dbReference>
<dbReference type="InterPro" id="IPR002933">
    <property type="entry name" value="Peptidase_M20"/>
</dbReference>
<name>A0AAV5N6S7_9GAMM</name>
<feature type="binding site" evidence="3">
    <location>
        <position position="96"/>
    </location>
    <ligand>
        <name>Zn(2+)</name>
        <dbReference type="ChEBI" id="CHEBI:29105"/>
        <label>1</label>
    </ligand>
</feature>
<dbReference type="PANTHER" id="PTHR32494">
    <property type="entry name" value="ALLANTOATE DEIMINASE-RELATED"/>
    <property type="match status" value="1"/>
</dbReference>
<sequence>MIHAAIYAKTDRIQRRIEALAEFTATPGAGTTRMSYSPQGQQARAYIKEQMKEAGLTVREDAIGNIFGRLSGDDDARPAVMIGSHFDSVPHGGAFDGPAGVVMGLEIASLFHENRLTPRYPLEVVALVEEEGGSFGRGLMASSAIVGKVNAEELHRLCDAQGVSAAARMAEVGFNADDVESVVIPPSSLKAFIELHIEQGPVLEQTGTDVGLVDVIVGITQMNVVLTGKAGHAGTTPMDRRQDALVAASHMVSRIGDFARQAGEATVATVGKLQVYPNGANVIPHRVSFTVDIRSKSEEKLRQTIAATRACIEEFARDGVTAEIEQPLYVSPTPLNAAILESLQKSSEKLGLSYRTMVSGAGHDAMIFAGVTDVGLVFVPSRDGLSHHPDEWTDYEQLKKGVDVIFQTVLEMTEATHE</sequence>
<dbReference type="Gene3D" id="3.40.630.10">
    <property type="entry name" value="Zn peptidases"/>
    <property type="match status" value="1"/>
</dbReference>
<dbReference type="Proteomes" id="UP001058124">
    <property type="component" value="Unassembled WGS sequence"/>
</dbReference>
<dbReference type="CDD" id="cd03884">
    <property type="entry name" value="M20_bAS"/>
    <property type="match status" value="1"/>
</dbReference>
<evidence type="ECO:0000313" key="5">
    <source>
        <dbReference type="EMBL" id="GKX57502.1"/>
    </source>
</evidence>
<dbReference type="GO" id="GO:0016813">
    <property type="term" value="F:hydrolase activity, acting on carbon-nitrogen (but not peptide) bonds, in linear amidines"/>
    <property type="evidence" value="ECO:0007669"/>
    <property type="project" value="InterPro"/>
</dbReference>
<accession>A0AAV5N6S7</accession>
<comment type="similarity">
    <text evidence="1">Belongs to the peptidase M20 family.</text>
</comment>
<feature type="domain" description="Peptidase M20 dimerisation" evidence="4">
    <location>
        <begin position="218"/>
        <end position="318"/>
    </location>
</feature>
<keyword evidence="6" id="KW-1185">Reference proteome</keyword>
<dbReference type="SUPFAM" id="SSF55031">
    <property type="entry name" value="Bacterial exopeptidase dimerisation domain"/>
    <property type="match status" value="1"/>
</dbReference>
<keyword evidence="3" id="KW-0862">Zinc</keyword>
<comment type="caution">
    <text evidence="5">The sequence shown here is derived from an EMBL/GenBank/DDBJ whole genome shotgun (WGS) entry which is preliminary data.</text>
</comment>
<dbReference type="InterPro" id="IPR036264">
    <property type="entry name" value="Bact_exopeptidase_dim_dom"/>
</dbReference>
<dbReference type="RefSeq" id="WP_027275589.1">
    <property type="nucleotide sequence ID" value="NZ_BRLH01000017.1"/>
</dbReference>
<dbReference type="PIRSF" id="PIRSF001235">
    <property type="entry name" value="Amidase_carbamoylase"/>
    <property type="match status" value="1"/>
</dbReference>
<dbReference type="AlphaFoldDB" id="A0AAV5N6S7"/>
<gene>
    <name evidence="5" type="ORF">SOASR030_36140</name>
</gene>
<proteinExistence type="inferred from homology"/>
<protein>
    <submittedName>
        <fullName evidence="5">Zn-dependent hydrolase</fullName>
    </submittedName>
</protein>
<dbReference type="Pfam" id="PF07687">
    <property type="entry name" value="M20_dimer"/>
    <property type="match status" value="1"/>
</dbReference>
<feature type="binding site" evidence="3">
    <location>
        <position position="196"/>
    </location>
    <ligand>
        <name>Zn(2+)</name>
        <dbReference type="ChEBI" id="CHEBI:29105"/>
        <label>1</label>
    </ligand>
</feature>
<dbReference type="InterPro" id="IPR010158">
    <property type="entry name" value="Amidase_Cbmase"/>
</dbReference>
<evidence type="ECO:0000256" key="1">
    <source>
        <dbReference type="ARBA" id="ARBA00006153"/>
    </source>
</evidence>
<comment type="cofactor">
    <cofactor evidence="3">
        <name>Zn(2+)</name>
        <dbReference type="ChEBI" id="CHEBI:29105"/>
    </cofactor>
    <text evidence="3">Binds 2 Zn(2+) ions per subunit.</text>
</comment>
<feature type="binding site" evidence="3">
    <location>
        <position position="96"/>
    </location>
    <ligand>
        <name>Zn(2+)</name>
        <dbReference type="ChEBI" id="CHEBI:29105"/>
        <label>2</label>
    </ligand>
</feature>
<evidence type="ECO:0000313" key="6">
    <source>
        <dbReference type="Proteomes" id="UP001058124"/>
    </source>
</evidence>
<dbReference type="NCBIfam" id="TIGR01879">
    <property type="entry name" value="hydantase"/>
    <property type="match status" value="1"/>
</dbReference>
<keyword evidence="3" id="KW-0479">Metal-binding</keyword>
<dbReference type="Gene3D" id="3.30.70.360">
    <property type="match status" value="1"/>
</dbReference>
<dbReference type="SUPFAM" id="SSF53187">
    <property type="entry name" value="Zn-dependent exopeptidases"/>
    <property type="match status" value="1"/>
</dbReference>
<dbReference type="NCBIfam" id="NF006771">
    <property type="entry name" value="PRK09290.1-5"/>
    <property type="match status" value="1"/>
</dbReference>
<reference evidence="5" key="1">
    <citation type="submission" date="2022-06" db="EMBL/GenBank/DDBJ databases">
        <title>Draft genome sequences of Leminorella grimontii str. JCM5902.</title>
        <authorList>
            <person name="Wakabayashi Y."/>
            <person name="Kojima K."/>
        </authorList>
    </citation>
    <scope>NUCLEOTIDE SEQUENCE</scope>
    <source>
        <strain evidence="5">JCM 5902</strain>
    </source>
</reference>
<evidence type="ECO:0000256" key="2">
    <source>
        <dbReference type="ARBA" id="ARBA00022801"/>
    </source>
</evidence>
<evidence type="ECO:0000259" key="4">
    <source>
        <dbReference type="Pfam" id="PF07687"/>
    </source>
</evidence>